<dbReference type="Gene3D" id="1.10.238.10">
    <property type="entry name" value="EF-hand"/>
    <property type="match status" value="1"/>
</dbReference>
<dbReference type="AlphaFoldDB" id="A0A2N9FYP0"/>
<feature type="domain" description="EF-hand" evidence="2">
    <location>
        <begin position="15"/>
        <end position="50"/>
    </location>
</feature>
<dbReference type="GO" id="GO:0005509">
    <property type="term" value="F:calcium ion binding"/>
    <property type="evidence" value="ECO:0007669"/>
    <property type="project" value="InterPro"/>
</dbReference>
<sequence length="92" mass="10713">MGRQVLQPKSVEIFYNQEQLKNIFEKHDTNKDGKLSMKELKSAFQELQSRFPRFRAEVAMRKCDKNNDGYIEFGKELDAVVAYAKECGYTIA</sequence>
<organism evidence="3">
    <name type="scientific">Fagus sylvatica</name>
    <name type="common">Beechnut</name>
    <dbReference type="NCBI Taxonomy" id="28930"/>
    <lineage>
        <taxon>Eukaryota</taxon>
        <taxon>Viridiplantae</taxon>
        <taxon>Streptophyta</taxon>
        <taxon>Embryophyta</taxon>
        <taxon>Tracheophyta</taxon>
        <taxon>Spermatophyta</taxon>
        <taxon>Magnoliopsida</taxon>
        <taxon>eudicotyledons</taxon>
        <taxon>Gunneridae</taxon>
        <taxon>Pentapetalae</taxon>
        <taxon>rosids</taxon>
        <taxon>fabids</taxon>
        <taxon>Fagales</taxon>
        <taxon>Fagaceae</taxon>
        <taxon>Fagus</taxon>
    </lineage>
</organism>
<dbReference type="PROSITE" id="PS50222">
    <property type="entry name" value="EF_HAND_2"/>
    <property type="match status" value="1"/>
</dbReference>
<accession>A0A2N9FYP0</accession>
<dbReference type="PROSITE" id="PS00018">
    <property type="entry name" value="EF_HAND_1"/>
    <property type="match status" value="1"/>
</dbReference>
<dbReference type="SUPFAM" id="SSF47473">
    <property type="entry name" value="EF-hand"/>
    <property type="match status" value="1"/>
</dbReference>
<dbReference type="InterPro" id="IPR011992">
    <property type="entry name" value="EF-hand-dom_pair"/>
</dbReference>
<dbReference type="CDD" id="cd00051">
    <property type="entry name" value="EFh"/>
    <property type="match status" value="1"/>
</dbReference>
<dbReference type="InterPro" id="IPR002048">
    <property type="entry name" value="EF_hand_dom"/>
</dbReference>
<reference evidence="3" key="1">
    <citation type="submission" date="2018-02" db="EMBL/GenBank/DDBJ databases">
        <authorList>
            <person name="Cohen D.B."/>
            <person name="Kent A.D."/>
        </authorList>
    </citation>
    <scope>NUCLEOTIDE SEQUENCE</scope>
</reference>
<name>A0A2N9FYP0_FAGSY</name>
<dbReference type="SMART" id="SM00054">
    <property type="entry name" value="EFh"/>
    <property type="match status" value="2"/>
</dbReference>
<evidence type="ECO:0000313" key="3">
    <source>
        <dbReference type="EMBL" id="SPC92368.1"/>
    </source>
</evidence>
<evidence type="ECO:0000259" key="2">
    <source>
        <dbReference type="PROSITE" id="PS50222"/>
    </source>
</evidence>
<dbReference type="Pfam" id="PF13499">
    <property type="entry name" value="EF-hand_7"/>
    <property type="match status" value="1"/>
</dbReference>
<proteinExistence type="predicted"/>
<protein>
    <recommendedName>
        <fullName evidence="2">EF-hand domain-containing protein</fullName>
    </recommendedName>
</protein>
<dbReference type="InterPro" id="IPR018247">
    <property type="entry name" value="EF_Hand_1_Ca_BS"/>
</dbReference>
<dbReference type="EMBL" id="OIVN01001302">
    <property type="protein sequence ID" value="SPC92368.1"/>
    <property type="molecule type" value="Genomic_DNA"/>
</dbReference>
<evidence type="ECO:0000256" key="1">
    <source>
        <dbReference type="ARBA" id="ARBA00022837"/>
    </source>
</evidence>
<gene>
    <name evidence="3" type="ORF">FSB_LOCUS20250</name>
</gene>
<keyword evidence="1" id="KW-0106">Calcium</keyword>